<sequence length="167" mass="18409">MRLTFAIAWADVAVSVSGTPDEGLGVLLAAARALKDARTETRTRILKRGMPWNLGVCEPRCIEGDGLWDDCLIAVNFTKCLQHCYKWSELADCFHCNQEVLKKDYRVYEYQLGEMCVKFLRNPTADSSWLGGVGNDTNLFTFGAAPAPTSQKTTGPPKKTISATKVS</sequence>
<evidence type="ECO:0000256" key="1">
    <source>
        <dbReference type="SAM" id="MobiDB-lite"/>
    </source>
</evidence>
<proteinExistence type="predicted"/>
<dbReference type="KEGG" id="ccac:CcaHIS019_0112900"/>
<dbReference type="RefSeq" id="XP_060453838.1">
    <property type="nucleotide sequence ID" value="XM_060596890.1"/>
</dbReference>
<organism evidence="2 3">
    <name type="scientific">Cutaneotrichosporon cavernicola</name>
    <dbReference type="NCBI Taxonomy" id="279322"/>
    <lineage>
        <taxon>Eukaryota</taxon>
        <taxon>Fungi</taxon>
        <taxon>Dikarya</taxon>
        <taxon>Basidiomycota</taxon>
        <taxon>Agaricomycotina</taxon>
        <taxon>Tremellomycetes</taxon>
        <taxon>Trichosporonales</taxon>
        <taxon>Trichosporonaceae</taxon>
        <taxon>Cutaneotrichosporon</taxon>
    </lineage>
</organism>
<dbReference type="Proteomes" id="UP001233271">
    <property type="component" value="Chromosome 1"/>
</dbReference>
<dbReference type="EMBL" id="AP028212">
    <property type="protein sequence ID" value="BEI88572.1"/>
    <property type="molecule type" value="Genomic_DNA"/>
</dbReference>
<reference evidence="2" key="1">
    <citation type="journal article" date="2023" name="BMC Genomics">
        <title>Chromosome-level genome assemblies of Cutaneotrichosporon spp. (Trichosporonales, Basidiomycota) reveal imbalanced evolution between nucleotide sequences and chromosome synteny.</title>
        <authorList>
            <person name="Kobayashi Y."/>
            <person name="Kayamori A."/>
            <person name="Aoki K."/>
            <person name="Shiwa Y."/>
            <person name="Matsutani M."/>
            <person name="Fujita N."/>
            <person name="Sugita T."/>
            <person name="Iwasaki W."/>
            <person name="Tanaka N."/>
            <person name="Takashima M."/>
        </authorList>
    </citation>
    <scope>NUCLEOTIDE SEQUENCE</scope>
    <source>
        <strain evidence="2">HIS019</strain>
    </source>
</reference>
<evidence type="ECO:0000313" key="2">
    <source>
        <dbReference type="EMBL" id="BEI88572.1"/>
    </source>
</evidence>
<protein>
    <submittedName>
        <fullName evidence="2">Uncharacterized protein</fullName>
    </submittedName>
</protein>
<name>A0AA48I3A8_9TREE</name>
<dbReference type="AlphaFoldDB" id="A0AA48I3A8"/>
<accession>A0AA48I3A8</accession>
<keyword evidence="3" id="KW-1185">Reference proteome</keyword>
<gene>
    <name evidence="2" type="ORF">CcaverHIS019_0112900</name>
</gene>
<feature type="region of interest" description="Disordered" evidence="1">
    <location>
        <begin position="145"/>
        <end position="167"/>
    </location>
</feature>
<dbReference type="GeneID" id="85492443"/>
<evidence type="ECO:0000313" key="3">
    <source>
        <dbReference type="Proteomes" id="UP001233271"/>
    </source>
</evidence>